<dbReference type="InterPro" id="IPR041588">
    <property type="entry name" value="Integrase_H2C2"/>
</dbReference>
<dbReference type="SUPFAM" id="SSF53098">
    <property type="entry name" value="Ribonuclease H-like"/>
    <property type="match status" value="1"/>
</dbReference>
<keyword evidence="4" id="KW-0255">Endonuclease</keyword>
<dbReference type="FunFam" id="3.30.420.10:FF:000063">
    <property type="entry name" value="Retrovirus-related Pol polyprotein from transposon 297-like Protein"/>
    <property type="match status" value="1"/>
</dbReference>
<name>A0A8B8AEX2_CRAVI</name>
<evidence type="ECO:0000313" key="10">
    <source>
        <dbReference type="RefSeq" id="XP_022288494.1"/>
    </source>
</evidence>
<protein>
    <submittedName>
        <fullName evidence="10">Uncharacterized protein K02A2.6-like</fullName>
    </submittedName>
</protein>
<dbReference type="FunFam" id="1.10.340.70:FF:000003">
    <property type="entry name" value="Protein CBG25708"/>
    <property type="match status" value="1"/>
</dbReference>
<dbReference type="InterPro" id="IPR043502">
    <property type="entry name" value="DNA/RNA_pol_sf"/>
</dbReference>
<dbReference type="GO" id="GO:0015074">
    <property type="term" value="P:DNA integration"/>
    <property type="evidence" value="ECO:0007669"/>
    <property type="project" value="InterPro"/>
</dbReference>
<dbReference type="Gene3D" id="3.30.420.10">
    <property type="entry name" value="Ribonuclease H-like superfamily/Ribonuclease H"/>
    <property type="match status" value="1"/>
</dbReference>
<dbReference type="PANTHER" id="PTHR37984:SF7">
    <property type="entry name" value="INTEGRASE CATALYTIC DOMAIN-CONTAINING PROTEIN"/>
    <property type="match status" value="1"/>
</dbReference>
<sequence>MLAIVYGCEKFHHYIYGRSVTVETDHKPFVAIYNKPLYCVTPRLQRMLMRLQRYDLKLVYVPGKEMHISDALSRSYLEETPEILVDDEIDIDSIEAQLPVSPTKLQQIKESTAADETLHTLKNTVLVGWPVERSSVPLNIIQYWNYRDEITAIDGLLYKGQRLMVPVSLQTEMLDKLHEAHMGIVKTQTRAREILFWPKMNQDIENFIGQCAVCNKYRNSNCQEPLRPQEIPSRPWAKVAADMFQFKGSEYLLCVDYYSKYPEIVRMPTTTSSQTIIAFKSVFARHGIPSELFTDNGPQFSSYAFKKFATEWDFVHTTSSPRYPQSNGQAERCVQTVKNLLKKADESGGDVYACLMNYRASPIDGVGLSPSQLLVNRQLRTKLPITSDRLNPKVVESSKPQLVARQAKQKHYYDCQSTILPDINRGEIIRMQKDSKHWEPAVIDQKLDDRSYLVRTGDSKVYRRNRRHLLKTGETNLPSAVSDDTEAISDNLSSGDTGEPNATLKTPEAITPRPDPTGRPKRTVRRPKYLEDFICR</sequence>
<dbReference type="Proteomes" id="UP000694844">
    <property type="component" value="Chromosome 6"/>
</dbReference>
<evidence type="ECO:0000256" key="3">
    <source>
        <dbReference type="ARBA" id="ARBA00022722"/>
    </source>
</evidence>
<dbReference type="GO" id="GO:0003676">
    <property type="term" value="F:nucleic acid binding"/>
    <property type="evidence" value="ECO:0007669"/>
    <property type="project" value="InterPro"/>
</dbReference>
<dbReference type="GO" id="GO:0004519">
    <property type="term" value="F:endonuclease activity"/>
    <property type="evidence" value="ECO:0007669"/>
    <property type="project" value="UniProtKB-KW"/>
</dbReference>
<feature type="region of interest" description="Disordered" evidence="7">
    <location>
        <begin position="473"/>
        <end position="527"/>
    </location>
</feature>
<dbReference type="PROSITE" id="PS50994">
    <property type="entry name" value="INTEGRASE"/>
    <property type="match status" value="1"/>
</dbReference>
<dbReference type="InterPro" id="IPR001584">
    <property type="entry name" value="Integrase_cat-core"/>
</dbReference>
<reference evidence="10" key="1">
    <citation type="submission" date="2025-08" db="UniProtKB">
        <authorList>
            <consortium name="RefSeq"/>
        </authorList>
    </citation>
    <scope>IDENTIFICATION</scope>
    <source>
        <tissue evidence="10">Whole sample</tissue>
    </source>
</reference>
<dbReference type="KEGG" id="cvn:111100702"/>
<keyword evidence="3" id="KW-0540">Nuclease</keyword>
<keyword evidence="5" id="KW-0378">Hydrolase</keyword>
<dbReference type="OrthoDB" id="6154438at2759"/>
<gene>
    <name evidence="10" type="primary">LOC111100702</name>
</gene>
<keyword evidence="9" id="KW-1185">Reference proteome</keyword>
<evidence type="ECO:0000313" key="9">
    <source>
        <dbReference type="Proteomes" id="UP000694844"/>
    </source>
</evidence>
<dbReference type="AlphaFoldDB" id="A0A8B8AEX2"/>
<evidence type="ECO:0000256" key="7">
    <source>
        <dbReference type="SAM" id="MobiDB-lite"/>
    </source>
</evidence>
<dbReference type="CDD" id="cd09274">
    <property type="entry name" value="RNase_HI_RT_Ty3"/>
    <property type="match status" value="1"/>
</dbReference>
<evidence type="ECO:0000256" key="6">
    <source>
        <dbReference type="ARBA" id="ARBA00022918"/>
    </source>
</evidence>
<dbReference type="GO" id="GO:0016787">
    <property type="term" value="F:hydrolase activity"/>
    <property type="evidence" value="ECO:0007669"/>
    <property type="project" value="UniProtKB-KW"/>
</dbReference>
<dbReference type="InterPro" id="IPR050951">
    <property type="entry name" value="Retrovirus_Pol_polyprotein"/>
</dbReference>
<keyword evidence="2" id="KW-0548">Nucleotidyltransferase</keyword>
<dbReference type="PANTHER" id="PTHR37984">
    <property type="entry name" value="PROTEIN CBG26694"/>
    <property type="match status" value="1"/>
</dbReference>
<accession>A0A8B8AEX2</accession>
<evidence type="ECO:0000256" key="1">
    <source>
        <dbReference type="ARBA" id="ARBA00022679"/>
    </source>
</evidence>
<feature type="domain" description="Integrase catalytic" evidence="8">
    <location>
        <begin position="231"/>
        <end position="400"/>
    </location>
</feature>
<dbReference type="GeneID" id="111100702"/>
<dbReference type="Gene3D" id="1.10.340.70">
    <property type="match status" value="1"/>
</dbReference>
<dbReference type="GO" id="GO:0003964">
    <property type="term" value="F:RNA-directed DNA polymerase activity"/>
    <property type="evidence" value="ECO:0007669"/>
    <property type="project" value="UniProtKB-KW"/>
</dbReference>
<keyword evidence="6" id="KW-0695">RNA-directed DNA polymerase</keyword>
<dbReference type="Pfam" id="PF00665">
    <property type="entry name" value="rve"/>
    <property type="match status" value="1"/>
</dbReference>
<dbReference type="InterPro" id="IPR041373">
    <property type="entry name" value="RT_RNaseH"/>
</dbReference>
<dbReference type="RefSeq" id="XP_022288494.1">
    <property type="nucleotide sequence ID" value="XM_022432786.1"/>
</dbReference>
<evidence type="ECO:0000256" key="5">
    <source>
        <dbReference type="ARBA" id="ARBA00022801"/>
    </source>
</evidence>
<dbReference type="InterPro" id="IPR012337">
    <property type="entry name" value="RNaseH-like_sf"/>
</dbReference>
<evidence type="ECO:0000259" key="8">
    <source>
        <dbReference type="PROSITE" id="PS50994"/>
    </source>
</evidence>
<proteinExistence type="predicted"/>
<evidence type="ECO:0000256" key="4">
    <source>
        <dbReference type="ARBA" id="ARBA00022759"/>
    </source>
</evidence>
<dbReference type="InterPro" id="IPR036397">
    <property type="entry name" value="RNaseH_sf"/>
</dbReference>
<evidence type="ECO:0000256" key="2">
    <source>
        <dbReference type="ARBA" id="ARBA00022695"/>
    </source>
</evidence>
<keyword evidence="1" id="KW-0808">Transferase</keyword>
<dbReference type="Pfam" id="PF17921">
    <property type="entry name" value="Integrase_H2C2"/>
    <property type="match status" value="1"/>
</dbReference>
<organism evidence="9 10">
    <name type="scientific">Crassostrea virginica</name>
    <name type="common">Eastern oyster</name>
    <dbReference type="NCBI Taxonomy" id="6565"/>
    <lineage>
        <taxon>Eukaryota</taxon>
        <taxon>Metazoa</taxon>
        <taxon>Spiralia</taxon>
        <taxon>Lophotrochozoa</taxon>
        <taxon>Mollusca</taxon>
        <taxon>Bivalvia</taxon>
        <taxon>Autobranchia</taxon>
        <taxon>Pteriomorphia</taxon>
        <taxon>Ostreida</taxon>
        <taxon>Ostreoidea</taxon>
        <taxon>Ostreidae</taxon>
        <taxon>Crassostrea</taxon>
    </lineage>
</organism>
<dbReference type="Pfam" id="PF17917">
    <property type="entry name" value="RT_RNaseH"/>
    <property type="match status" value="1"/>
</dbReference>
<dbReference type="SUPFAM" id="SSF56672">
    <property type="entry name" value="DNA/RNA polymerases"/>
    <property type="match status" value="1"/>
</dbReference>